<evidence type="ECO:0000313" key="2">
    <source>
        <dbReference type="Proteomes" id="UP000596742"/>
    </source>
</evidence>
<proteinExistence type="predicted"/>
<dbReference type="EMBL" id="UYJE01002151">
    <property type="protein sequence ID" value="VDI08162.1"/>
    <property type="molecule type" value="Genomic_DNA"/>
</dbReference>
<gene>
    <name evidence="1" type="ORF">MGAL_10B059824</name>
</gene>
<reference evidence="1" key="1">
    <citation type="submission" date="2018-11" db="EMBL/GenBank/DDBJ databases">
        <authorList>
            <person name="Alioto T."/>
            <person name="Alioto T."/>
        </authorList>
    </citation>
    <scope>NUCLEOTIDE SEQUENCE</scope>
</reference>
<feature type="non-terminal residue" evidence="1">
    <location>
        <position position="1"/>
    </location>
</feature>
<organism evidence="1 2">
    <name type="scientific">Mytilus galloprovincialis</name>
    <name type="common">Mediterranean mussel</name>
    <dbReference type="NCBI Taxonomy" id="29158"/>
    <lineage>
        <taxon>Eukaryota</taxon>
        <taxon>Metazoa</taxon>
        <taxon>Spiralia</taxon>
        <taxon>Lophotrochozoa</taxon>
        <taxon>Mollusca</taxon>
        <taxon>Bivalvia</taxon>
        <taxon>Autobranchia</taxon>
        <taxon>Pteriomorphia</taxon>
        <taxon>Mytilida</taxon>
        <taxon>Mytiloidea</taxon>
        <taxon>Mytilidae</taxon>
        <taxon>Mytilinae</taxon>
        <taxon>Mytilus</taxon>
    </lineage>
</organism>
<sequence length="135" mass="16126">LNEVVVSNYNQRKFNPCLEKTVYNISKTRYYVFVLLFCYNSIENKQRHIHFETSRNFIEEIPTATCHRTRLIVEKKNKITKILNSEMTMIVTSPYTAYHRTDYLSDDMKVHMVSIQKNLQLLKVFSMILNFTSIF</sequence>
<comment type="caution">
    <text evidence="1">The sequence shown here is derived from an EMBL/GenBank/DDBJ whole genome shotgun (WGS) entry which is preliminary data.</text>
</comment>
<keyword evidence="2" id="KW-1185">Reference proteome</keyword>
<protein>
    <submittedName>
        <fullName evidence="1">Uncharacterized protein</fullName>
    </submittedName>
</protein>
<name>A0A8B6CQC9_MYTGA</name>
<accession>A0A8B6CQC9</accession>
<evidence type="ECO:0000313" key="1">
    <source>
        <dbReference type="EMBL" id="VDI08162.1"/>
    </source>
</evidence>
<feature type="non-terminal residue" evidence="1">
    <location>
        <position position="135"/>
    </location>
</feature>
<dbReference type="AlphaFoldDB" id="A0A8B6CQC9"/>
<dbReference type="Proteomes" id="UP000596742">
    <property type="component" value="Unassembled WGS sequence"/>
</dbReference>